<dbReference type="PRINTS" id="PR00133">
    <property type="entry name" value="GLHYDRLASE3"/>
</dbReference>
<evidence type="ECO:0000256" key="2">
    <source>
        <dbReference type="ARBA" id="ARBA00022801"/>
    </source>
</evidence>
<dbReference type="Pfam" id="PF01915">
    <property type="entry name" value="Glyco_hydro_3_C"/>
    <property type="match status" value="1"/>
</dbReference>
<protein>
    <submittedName>
        <fullName evidence="5">Beta-glucosidase</fullName>
    </submittedName>
</protein>
<evidence type="ECO:0000313" key="6">
    <source>
        <dbReference type="Proteomes" id="UP000636110"/>
    </source>
</evidence>
<reference evidence="5 6" key="1">
    <citation type="submission" date="2019-11" db="EMBL/GenBank/DDBJ databases">
        <title>Description of Pedobacter sp. LMG 31462T.</title>
        <authorList>
            <person name="Carlier A."/>
            <person name="Qi S."/>
            <person name="Vandamme P."/>
        </authorList>
    </citation>
    <scope>NUCLEOTIDE SEQUENCE [LARGE SCALE GENOMIC DNA]</scope>
    <source>
        <strain evidence="5 6">LMG 31462</strain>
    </source>
</reference>
<dbReference type="PANTHER" id="PTHR42715:SF10">
    <property type="entry name" value="BETA-GLUCOSIDASE"/>
    <property type="match status" value="1"/>
</dbReference>
<dbReference type="InterPro" id="IPR050288">
    <property type="entry name" value="Cellulose_deg_GH3"/>
</dbReference>
<dbReference type="InterPro" id="IPR036881">
    <property type="entry name" value="Glyco_hydro_3_C_sf"/>
</dbReference>
<dbReference type="SMART" id="SM00758">
    <property type="entry name" value="PA14"/>
    <property type="match status" value="1"/>
</dbReference>
<dbReference type="InterPro" id="IPR036962">
    <property type="entry name" value="Glyco_hydro_3_N_sf"/>
</dbReference>
<dbReference type="InterPro" id="IPR001764">
    <property type="entry name" value="Glyco_hydro_3_N"/>
</dbReference>
<keyword evidence="3" id="KW-0732">Signal</keyword>
<dbReference type="Pfam" id="PF14310">
    <property type="entry name" value="Fn3-like"/>
    <property type="match status" value="1"/>
</dbReference>
<dbReference type="InterPro" id="IPR037524">
    <property type="entry name" value="PA14/GLEYA"/>
</dbReference>
<dbReference type="PANTHER" id="PTHR42715">
    <property type="entry name" value="BETA-GLUCOSIDASE"/>
    <property type="match status" value="1"/>
</dbReference>
<comment type="caution">
    <text evidence="5">The sequence shown here is derived from an EMBL/GenBank/DDBJ whole genome shotgun (WGS) entry which is preliminary data.</text>
</comment>
<dbReference type="EMBL" id="WNXC01000001">
    <property type="protein sequence ID" value="MBB2148595.1"/>
    <property type="molecule type" value="Genomic_DNA"/>
</dbReference>
<dbReference type="PROSITE" id="PS51820">
    <property type="entry name" value="PA14"/>
    <property type="match status" value="1"/>
</dbReference>
<feature type="signal peptide" evidence="3">
    <location>
        <begin position="1"/>
        <end position="18"/>
    </location>
</feature>
<dbReference type="SUPFAM" id="SSF51445">
    <property type="entry name" value="(Trans)glycosidases"/>
    <property type="match status" value="1"/>
</dbReference>
<feature type="domain" description="PA14" evidence="4">
    <location>
        <begin position="496"/>
        <end position="634"/>
    </location>
</feature>
<dbReference type="InterPro" id="IPR011658">
    <property type="entry name" value="PA14_dom"/>
</dbReference>
<dbReference type="SMART" id="SM01217">
    <property type="entry name" value="Fn3_like"/>
    <property type="match status" value="1"/>
</dbReference>
<keyword evidence="2" id="KW-0378">Hydrolase</keyword>
<organism evidence="5 6">
    <name type="scientific">Pedobacter gandavensis</name>
    <dbReference type="NCBI Taxonomy" id="2679963"/>
    <lineage>
        <taxon>Bacteria</taxon>
        <taxon>Pseudomonadati</taxon>
        <taxon>Bacteroidota</taxon>
        <taxon>Sphingobacteriia</taxon>
        <taxon>Sphingobacteriales</taxon>
        <taxon>Sphingobacteriaceae</taxon>
        <taxon>Pedobacter</taxon>
    </lineage>
</organism>
<dbReference type="Gene3D" id="3.20.20.300">
    <property type="entry name" value="Glycoside hydrolase, family 3, N-terminal domain"/>
    <property type="match status" value="1"/>
</dbReference>
<keyword evidence="6" id="KW-1185">Reference proteome</keyword>
<gene>
    <name evidence="5" type="ORF">GM920_06685</name>
</gene>
<dbReference type="Gene3D" id="2.60.40.10">
    <property type="entry name" value="Immunoglobulins"/>
    <property type="match status" value="1"/>
</dbReference>
<dbReference type="InterPro" id="IPR026891">
    <property type="entry name" value="Fn3-like"/>
</dbReference>
<sequence length="894" mass="98915">MRVVLLSALLGIFNVTVASDTLAVAHKKTVKPLYQNPAAPIEKRVSDLLSRMTPEEKFWQLFMIPGDLDGVDKNRYKNGIFGLQVSAVTQGGGGAGQMMTYNTQENAYTLAKKINAIQRYFIKETRLGIPIIAFDEALHGLVRKGATAFPQAIALAASFNTDMMGQVAGTIAQETKLRGIRDILTPVINIASDVRWGRTEETYGEDPFLSTQMGLAFIRAFESQNIITTPKHFVANVGDGGRDSYPIHFNERLLEEVYFPPFKAAIQQGHSRSLMTAYNTVNGTPATSNSYLLTQKLKTEWGFKGFVISDAGAVGGANVLHYTAADYNEATRQAIIAGLDVIFQTEFDHYKLFITPFLDGSIPQKRIDDAVSRVLTAKFELGLFENPYVSEKEAQKALTDQSHKAIAKQAALQSFVLLKNENHVLPLKNISNILVLGEDAIEGRLGGYSGTGNGTVNIVEGLKQRAGDKIKVTYSKGSSRNPVSYVPVAKQFLKAGTAQGLFGEYFDNLTLSGVPVLAKIDPQIDFMWTLFSPDKHLATDQYSIRWKGSIQAPKSGTYQIGLEGNDGYRLYLDGKLLIDQWEKRSYHTQLVPFSFDQDKSYEIRVEFKEPKGNAHIKLIWNYEVADQQAKDLSEAIRLAENADVIVVAAGIKEGEFQDRALLSLPGNQEQLIQAMEKSGKPVVVLLVGGSAITMDSWLKGAAAVLNVWYPGEEGGHAVAETLFGDYNPAGRLPITYPIHESQLPLVYNHKPTGRGDDYNNLSGEALFPFGFGLSYTTFEYKDLKLSKRNISQAERITADFTLQNTGQYDGDEVVQLYVRDLLSSVSRPVLELKAFKRVRLKAGEVKRISFEITPDMLKMLDAEMKTIIEPGDFRIMIGSSSKELVLKENLTVVK</sequence>
<dbReference type="InterPro" id="IPR017853">
    <property type="entry name" value="GH"/>
</dbReference>
<evidence type="ECO:0000313" key="5">
    <source>
        <dbReference type="EMBL" id="MBB2148595.1"/>
    </source>
</evidence>
<evidence type="ECO:0000256" key="3">
    <source>
        <dbReference type="SAM" id="SignalP"/>
    </source>
</evidence>
<dbReference type="SUPFAM" id="SSF52279">
    <property type="entry name" value="Beta-D-glucan exohydrolase, C-terminal domain"/>
    <property type="match status" value="1"/>
</dbReference>
<evidence type="ECO:0000256" key="1">
    <source>
        <dbReference type="ARBA" id="ARBA00005336"/>
    </source>
</evidence>
<feature type="chain" id="PRO_5045674733" evidence="3">
    <location>
        <begin position="19"/>
        <end position="894"/>
    </location>
</feature>
<proteinExistence type="inferred from homology"/>
<dbReference type="Proteomes" id="UP000636110">
    <property type="component" value="Unassembled WGS sequence"/>
</dbReference>
<comment type="similarity">
    <text evidence="1">Belongs to the glycosyl hydrolase 3 family.</text>
</comment>
<dbReference type="Gene3D" id="3.40.50.1700">
    <property type="entry name" value="Glycoside hydrolase family 3 C-terminal domain"/>
    <property type="match status" value="2"/>
</dbReference>
<accession>A0ABR6ETK1</accession>
<dbReference type="InterPro" id="IPR002772">
    <property type="entry name" value="Glyco_hydro_3_C"/>
</dbReference>
<evidence type="ECO:0000259" key="4">
    <source>
        <dbReference type="PROSITE" id="PS51820"/>
    </source>
</evidence>
<dbReference type="InterPro" id="IPR013783">
    <property type="entry name" value="Ig-like_fold"/>
</dbReference>
<dbReference type="Pfam" id="PF07691">
    <property type="entry name" value="PA14"/>
    <property type="match status" value="1"/>
</dbReference>
<name>A0ABR6ETK1_9SPHI</name>
<dbReference type="Pfam" id="PF00933">
    <property type="entry name" value="Glyco_hydro_3"/>
    <property type="match status" value="1"/>
</dbReference>